<dbReference type="InterPro" id="IPR015421">
    <property type="entry name" value="PyrdxlP-dep_Trfase_major"/>
</dbReference>
<comment type="cofactor">
    <cofactor evidence="1 4">
        <name>pyridoxal 5'-phosphate</name>
        <dbReference type="ChEBI" id="CHEBI:597326"/>
    </cofactor>
</comment>
<evidence type="ECO:0000256" key="1">
    <source>
        <dbReference type="ARBA" id="ARBA00001933"/>
    </source>
</evidence>
<dbReference type="InterPro" id="IPR015424">
    <property type="entry name" value="PyrdxlP-dep_Trfase"/>
</dbReference>
<dbReference type="PANTHER" id="PTHR11808">
    <property type="entry name" value="TRANS-SULFURATION ENZYME FAMILY MEMBER"/>
    <property type="match status" value="1"/>
</dbReference>
<comment type="caution">
    <text evidence="6">The sequence shown here is derived from an EMBL/GenBank/DDBJ whole genome shotgun (WGS) entry which is preliminary data.</text>
</comment>
<dbReference type="GeneID" id="41971403"/>
<proteinExistence type="inferred from homology"/>
<dbReference type="GO" id="GO:0019346">
    <property type="term" value="P:transsulfuration"/>
    <property type="evidence" value="ECO:0007669"/>
    <property type="project" value="InterPro"/>
</dbReference>
<dbReference type="STRING" id="1093900.A0A507B8Y5"/>
<accession>A0A507B8Y5</accession>
<dbReference type="RefSeq" id="XP_030998018.1">
    <property type="nucleotide sequence ID" value="XM_031138312.1"/>
</dbReference>
<dbReference type="AlphaFoldDB" id="A0A507B8Y5"/>
<dbReference type="GO" id="GO:0005737">
    <property type="term" value="C:cytoplasm"/>
    <property type="evidence" value="ECO:0007669"/>
    <property type="project" value="TreeGrafter"/>
</dbReference>
<keyword evidence="3" id="KW-0456">Lyase</keyword>
<dbReference type="PANTHER" id="PTHR11808:SF50">
    <property type="entry name" value="CYSTATHIONINE BETA-LYASE"/>
    <property type="match status" value="1"/>
</dbReference>
<sequence length="555" mass="63021">MVHFNQLSGANTNGQLARRPEQKSFGKPILSIVEMWARLLSNLKATTATIKQRFDERARIEKQTGSHTDEWCINIFRETYARIEHLSSELEMQLAITQNIGQDNIKATSAISTFVLTPWQMEERYRALIQMQSYLGSFFERASPGYDHAMTPWFFDSSYYQSDGLNYDRYGAPDVRESEARLLPALGLGDEKTPLKLLLTSSGVAAFTVLNQFLLSKAVSAGDTIVISPYLYFECFEHLRSISHVQVINSNTFDAEDIIETAEKHNAKAVYLDPMANTVGLETTDIRRFAQLLSDRDGWSDRFLVIDGTLISGGMPIYDWFDSPKHPRVLYYESAHKYIQMGMDVVMCGFLVYPEVYHETLGLIRQVTGTTLYSRQANVLPPIDYDIHQSRMHWLTANAERLYSILNKTSSNIAEFNFPTQWRSYGWSNGGNIVTIKLFGDQMNKRPSLDAFTNLVLRAAEEEGIAMTKGGGLGFSATRIWPSTPFIRNEDPYMRISVGLDPNDIEGVARAICKGLDRHYRASKSVMLQWRLKENGLVKQNGLLKTNGTYLDAYR</sequence>
<dbReference type="InterPro" id="IPR000277">
    <property type="entry name" value="Cys/Met-Metab_PyrdxlP-dep_enz"/>
</dbReference>
<keyword evidence="2 4" id="KW-0663">Pyridoxal phosphate</keyword>
<name>A0A507B8Y5_9PEZI</name>
<protein>
    <submittedName>
        <fullName evidence="6">Uncharacterized protein</fullName>
    </submittedName>
</protein>
<comment type="similarity">
    <text evidence="4">Belongs to the trans-sulfuration enzymes family.</text>
</comment>
<dbReference type="GO" id="GO:0047804">
    <property type="term" value="F:cysteine-S-conjugate beta-lyase activity"/>
    <property type="evidence" value="ECO:0007669"/>
    <property type="project" value="UniProtKB-ARBA"/>
</dbReference>
<dbReference type="GO" id="GO:0030170">
    <property type="term" value="F:pyridoxal phosphate binding"/>
    <property type="evidence" value="ECO:0007669"/>
    <property type="project" value="InterPro"/>
</dbReference>
<evidence type="ECO:0000256" key="2">
    <source>
        <dbReference type="ARBA" id="ARBA00022898"/>
    </source>
</evidence>
<gene>
    <name evidence="6" type="ORF">E0L32_003956</name>
</gene>
<feature type="region of interest" description="Disordered" evidence="5">
    <location>
        <begin position="1"/>
        <end position="20"/>
    </location>
</feature>
<feature type="compositionally biased region" description="Polar residues" evidence="5">
    <location>
        <begin position="1"/>
        <end position="15"/>
    </location>
</feature>
<evidence type="ECO:0000256" key="3">
    <source>
        <dbReference type="ARBA" id="ARBA00023239"/>
    </source>
</evidence>
<dbReference type="OrthoDB" id="4418812at2759"/>
<dbReference type="Gene3D" id="3.40.640.10">
    <property type="entry name" value="Type I PLP-dependent aspartate aminotransferase-like (Major domain)"/>
    <property type="match status" value="1"/>
</dbReference>
<evidence type="ECO:0000256" key="4">
    <source>
        <dbReference type="RuleBase" id="RU362118"/>
    </source>
</evidence>
<evidence type="ECO:0000313" key="6">
    <source>
        <dbReference type="EMBL" id="TPX16307.1"/>
    </source>
</evidence>
<evidence type="ECO:0000256" key="5">
    <source>
        <dbReference type="SAM" id="MobiDB-lite"/>
    </source>
</evidence>
<evidence type="ECO:0000313" key="7">
    <source>
        <dbReference type="Proteomes" id="UP000319257"/>
    </source>
</evidence>
<dbReference type="Pfam" id="PF01053">
    <property type="entry name" value="Cys_Met_Meta_PP"/>
    <property type="match status" value="1"/>
</dbReference>
<reference evidence="6 7" key="1">
    <citation type="submission" date="2019-06" db="EMBL/GenBank/DDBJ databases">
        <title>Draft genome sequence of the filamentous fungus Phialemoniopsis curvata isolated from diesel fuel.</title>
        <authorList>
            <person name="Varaljay V.A."/>
            <person name="Lyon W.J."/>
            <person name="Crouch A.L."/>
            <person name="Drake C.E."/>
            <person name="Hollomon J.M."/>
            <person name="Nadeau L.J."/>
            <person name="Nunn H.S."/>
            <person name="Stevenson B.S."/>
            <person name="Bojanowski C.L."/>
            <person name="Crookes-Goodson W.J."/>
        </authorList>
    </citation>
    <scope>NUCLEOTIDE SEQUENCE [LARGE SCALE GENOMIC DNA]</scope>
    <source>
        <strain evidence="6 7">D216</strain>
    </source>
</reference>
<dbReference type="InParanoid" id="A0A507B8Y5"/>
<dbReference type="EMBL" id="SKBQ01000018">
    <property type="protein sequence ID" value="TPX16307.1"/>
    <property type="molecule type" value="Genomic_DNA"/>
</dbReference>
<keyword evidence="7" id="KW-1185">Reference proteome</keyword>
<dbReference type="Proteomes" id="UP000319257">
    <property type="component" value="Unassembled WGS sequence"/>
</dbReference>
<organism evidence="6 7">
    <name type="scientific">Thyridium curvatum</name>
    <dbReference type="NCBI Taxonomy" id="1093900"/>
    <lineage>
        <taxon>Eukaryota</taxon>
        <taxon>Fungi</taxon>
        <taxon>Dikarya</taxon>
        <taxon>Ascomycota</taxon>
        <taxon>Pezizomycotina</taxon>
        <taxon>Sordariomycetes</taxon>
        <taxon>Sordariomycetidae</taxon>
        <taxon>Thyridiales</taxon>
        <taxon>Thyridiaceae</taxon>
        <taxon>Thyridium</taxon>
    </lineage>
</organism>
<dbReference type="SUPFAM" id="SSF53383">
    <property type="entry name" value="PLP-dependent transferases"/>
    <property type="match status" value="1"/>
</dbReference>